<name>A0A8X6PCK4_NEPPI</name>
<sequence>MLDHRENGKSSLTRIGRQVIRAAPGQGLVSTPGRWAICCVIDYICRVTSPIKTLLKEEHRLDDIERQDIP</sequence>
<dbReference type="EMBL" id="BMAW01019364">
    <property type="protein sequence ID" value="GFT63030.1"/>
    <property type="molecule type" value="Genomic_DNA"/>
</dbReference>
<organism evidence="1 2">
    <name type="scientific">Nephila pilipes</name>
    <name type="common">Giant wood spider</name>
    <name type="synonym">Nephila maculata</name>
    <dbReference type="NCBI Taxonomy" id="299642"/>
    <lineage>
        <taxon>Eukaryota</taxon>
        <taxon>Metazoa</taxon>
        <taxon>Ecdysozoa</taxon>
        <taxon>Arthropoda</taxon>
        <taxon>Chelicerata</taxon>
        <taxon>Arachnida</taxon>
        <taxon>Araneae</taxon>
        <taxon>Araneomorphae</taxon>
        <taxon>Entelegynae</taxon>
        <taxon>Araneoidea</taxon>
        <taxon>Nephilidae</taxon>
        <taxon>Nephila</taxon>
    </lineage>
</organism>
<comment type="caution">
    <text evidence="1">The sequence shown here is derived from an EMBL/GenBank/DDBJ whole genome shotgun (WGS) entry which is preliminary data.</text>
</comment>
<keyword evidence="2" id="KW-1185">Reference proteome</keyword>
<dbReference type="Proteomes" id="UP000887013">
    <property type="component" value="Unassembled WGS sequence"/>
</dbReference>
<gene>
    <name evidence="1" type="ORF">NPIL_685131</name>
</gene>
<reference evidence="1" key="1">
    <citation type="submission" date="2020-08" db="EMBL/GenBank/DDBJ databases">
        <title>Multicomponent nature underlies the extraordinary mechanical properties of spider dragline silk.</title>
        <authorList>
            <person name="Kono N."/>
            <person name="Nakamura H."/>
            <person name="Mori M."/>
            <person name="Yoshida Y."/>
            <person name="Ohtoshi R."/>
            <person name="Malay A.D."/>
            <person name="Moran D.A.P."/>
            <person name="Tomita M."/>
            <person name="Numata K."/>
            <person name="Arakawa K."/>
        </authorList>
    </citation>
    <scope>NUCLEOTIDE SEQUENCE</scope>
</reference>
<evidence type="ECO:0000313" key="1">
    <source>
        <dbReference type="EMBL" id="GFT63030.1"/>
    </source>
</evidence>
<protein>
    <submittedName>
        <fullName evidence="1">Uncharacterized protein</fullName>
    </submittedName>
</protein>
<dbReference type="AlphaFoldDB" id="A0A8X6PCK4"/>
<proteinExistence type="predicted"/>
<accession>A0A8X6PCK4</accession>
<evidence type="ECO:0000313" key="2">
    <source>
        <dbReference type="Proteomes" id="UP000887013"/>
    </source>
</evidence>